<feature type="domain" description="IF rod" evidence="5">
    <location>
        <begin position="16"/>
        <end position="323"/>
    </location>
</feature>
<feature type="region of interest" description="Disordered" evidence="4">
    <location>
        <begin position="1930"/>
        <end position="2071"/>
    </location>
</feature>
<dbReference type="PROSITE" id="PS51842">
    <property type="entry name" value="IF_ROD_2"/>
    <property type="match status" value="1"/>
</dbReference>
<evidence type="ECO:0000313" key="7">
    <source>
        <dbReference type="Proteomes" id="UP000770717"/>
    </source>
</evidence>
<feature type="region of interest" description="Disordered" evidence="4">
    <location>
        <begin position="2212"/>
        <end position="2257"/>
    </location>
</feature>
<feature type="coiled-coil region" evidence="3">
    <location>
        <begin position="107"/>
        <end position="176"/>
    </location>
</feature>
<feature type="region of interest" description="Disordered" evidence="4">
    <location>
        <begin position="1096"/>
        <end position="1120"/>
    </location>
</feature>
<feature type="region of interest" description="Disordered" evidence="4">
    <location>
        <begin position="1155"/>
        <end position="1192"/>
    </location>
</feature>
<dbReference type="EMBL" id="WNTK01000347">
    <property type="protein sequence ID" value="KAG9470144.1"/>
    <property type="molecule type" value="Genomic_DNA"/>
</dbReference>
<feature type="region of interest" description="Disordered" evidence="4">
    <location>
        <begin position="1560"/>
        <end position="1775"/>
    </location>
</feature>
<dbReference type="PANTHER" id="PTHR47051:SF1">
    <property type="entry name" value="NESTIN"/>
    <property type="match status" value="1"/>
</dbReference>
<feature type="compositionally biased region" description="Acidic residues" evidence="4">
    <location>
        <begin position="2248"/>
        <end position="2257"/>
    </location>
</feature>
<accession>A0A8J6EJR7</accession>
<feature type="compositionally biased region" description="Basic and acidic residues" evidence="4">
    <location>
        <begin position="1108"/>
        <end position="1120"/>
    </location>
</feature>
<dbReference type="SUPFAM" id="SSF64593">
    <property type="entry name" value="Intermediate filament protein, coiled coil region"/>
    <property type="match status" value="2"/>
</dbReference>
<feature type="compositionally biased region" description="Basic and acidic residues" evidence="4">
    <location>
        <begin position="1415"/>
        <end position="1427"/>
    </location>
</feature>
<feature type="coiled-coil region" evidence="3">
    <location>
        <begin position="200"/>
        <end position="301"/>
    </location>
</feature>
<dbReference type="Proteomes" id="UP000770717">
    <property type="component" value="Unassembled WGS sequence"/>
</dbReference>
<dbReference type="InterPro" id="IPR039008">
    <property type="entry name" value="IF_rod_dom"/>
</dbReference>
<dbReference type="PROSITE" id="PS00226">
    <property type="entry name" value="IF_ROD_1"/>
    <property type="match status" value="1"/>
</dbReference>
<feature type="region of interest" description="Disordered" evidence="4">
    <location>
        <begin position="896"/>
        <end position="959"/>
    </location>
</feature>
<feature type="compositionally biased region" description="Polar residues" evidence="4">
    <location>
        <begin position="1653"/>
        <end position="1666"/>
    </location>
</feature>
<organism evidence="6 7">
    <name type="scientific">Eleutherodactylus coqui</name>
    <name type="common">Puerto Rican coqui</name>
    <dbReference type="NCBI Taxonomy" id="57060"/>
    <lineage>
        <taxon>Eukaryota</taxon>
        <taxon>Metazoa</taxon>
        <taxon>Chordata</taxon>
        <taxon>Craniata</taxon>
        <taxon>Vertebrata</taxon>
        <taxon>Euteleostomi</taxon>
        <taxon>Amphibia</taxon>
        <taxon>Batrachia</taxon>
        <taxon>Anura</taxon>
        <taxon>Neobatrachia</taxon>
        <taxon>Hyloidea</taxon>
        <taxon>Eleutherodactylidae</taxon>
        <taxon>Eleutherodactylinae</taxon>
        <taxon>Eleutherodactylus</taxon>
        <taxon>Eleutherodactylus</taxon>
    </lineage>
</organism>
<sequence length="2257" mass="258286">MSRMETYPASISLGEESAEMWNLNKRLEAYLSRVKALEEENELLRAEIHQLKGTRSKKSLVRNYHDEMMKLRDALDDGLQEMVQVETDRDSIFQEIEYVKELCLQEKQAQEDVKKELSDSKRLLEEENRAQIWLKERLIQLEQEVEDILKAHEEDKALMEEEISSYSQRLENVKIAPTNFKPVNVEDYANKLSQIWQGAVEEYKNEVSVLETNLSQAKDNLKKVLDENKQSQLLLQNLDRELQSLKGRKEMLEELLAKQWVEQQDEENRLQLEIESLEKEKQDLRVQIAQVLEDRQQLMNLKMSLCLEVATYRSLLEAESTRLYTPSADYNISSSFNDSVLEQKAFKKSHHENIKPLLSRDSRLSATKKQSAEKSSTNRYLNVKSTSFSNRASPVTKEFQKVSSVLQSQGLKYTKASSSKVATELPPAESNLERHAQNGDKKRKVETIPQSYSRDSSIPVNKETVRKATDGQPAVNVTGHIGDAKGEFLQPTEKEAVIVRVESSSKPELKHIQVISDFVLEDQQNFVEAQNKDNDTLVSEKHHQEKIDFEVPLANDDHLGKEFKNIDEEHIIEKQELTRQIVSCQRVYVEKEELVEPLEYQNMETSIKVNKEEIKKVQDFSKPNAEDLDELNVPSSDDVSHQGIEYSLSQELDFDTQVSLNKADIDNAHQHKEDMNQELDERNKSLQLNKNFELSHTEETSDYGEAKVDLQDEEVIMDQKSQVLSSPKEDSNQLFDDEQNLTKDIHAEQKNEMEEYNERPEKDTKEIPQDTNIEEYCDNELDQKSSRQDEDILEVDQLSVGKSEYTKFDQERQEGLQLFVASESMGHLLNEEDFKTESKKDEKEDYEDDYECEENVINSDQNIEDSIDIEQSRMLVVKEVHQSTNQALDDFEEIQLQSQEEKNNLEFNDLEQESQNYEDQQRTDIVKAPQEITQEFSNANQGESGDQKNKDIFDQMDNLQNKVNQLPEYELDSLQLGPEDLKSMELSDTEQESQQIGGDYIENKQVVQTLDSDEGNGLLDIHPHSKPEELRDLVWEESMICNEEGEDIQQFKKEIEQSVESQSVQLAPERHIESAEESQELKTDGQSLENYLIEEEEGDIKTNTAEMKNSELKAGEQDKEGMIEDNYEICTTDEYTKSITTEVIVQSIHEECESYEEDNVYEKEGLIPADEEEDRSIPEHKAEKEQKRDKEHYQVISMEDKYQEYQENEKDRLPVQQESDIELNIAKEDGSLLQETEPIVEGQSEVSTNIKQDNIKLDDAHQDLEVAEDQPSDIETRLKHEDLVQSDGEKGHEEGSKVTLSTEEYTASKESETQQSIGKDYDVVEDAQASTTQGSKAENEPQENSSFQEEVEEGKENYHQQADEEKEGYHQELEEGKENSHQEFGQESSQKNVEGKEGYYQDTEEGKEDYPQDIAEEKEGYHQEGQEGMKVISTLNENVASEENKGNQPCQKDSDEDQYLGFSLKVIPNNLRFTSENDAEAQPEQPEQRNKLPDNGSETYEDEIHVHEEEFENLEQNNYVLEEKEKPEIFESEIICQQSTFLLEQESENLILGNSKSHVAFSENPTEKYDSDGPTVKHLTELDEMESTSNADNEYSKSEDSMDSQDISIFSQKSEELEISKDYQLEQTLPDTTPLPNLDDEFEDLAEDKIILPSQQSAEANKSQSPADDGEAEELLDSSLESQSSQILPEVNEQSNLIKGDDNVSDYNEQQEESPKGLLESEVPEHSVDTKLDTEDTFATLDIEEPVAEPSEDAIDSKMDNENSESEESTTSQEEVAIFSAKIDEFEASKYFQLEKTQFEISPQEDRVQLSSKQLVSESVDEDHKEEPLDEDRNTENLLTETIDFVPSSEQGETELVASISHEDTTENEDYIIKEHSDLVTQEFGLEQTESADIEDHKIDFYMEENKECDADPIDDGAKEPLTKCLDEINGDNAISSNVPDILNEEPEVQNKVALETYDKDVKLEVKPSEESSENDDSVTSDESSPNVSTISYAPEQEQSKSQCSEKADIVGDTDSKNPKELEESDLLLTSESVPEASLMENVKPQTSSGEERDIPGERRDSSSDSNKEHEVMSKFMKECNEDVKTVNGVFGHTIVQATLDLDNHLFNGNSTGRNSEIVISEAKTIVRLDGDIINSQSQEKINDSVIEFTMSEGKSEGLFQSLLETSEHKESRFDEASEIKNIMQAAVKYVDSDAEQSQYTKKIINPYLSERDLDDPSEITSSGIDEDLVNTKQEVNETNQGFKINQEQEDSWSSDE</sequence>
<name>A0A8J6EJR7_ELECQ</name>
<keyword evidence="2 3" id="KW-0175">Coiled coil</keyword>
<feature type="compositionally biased region" description="Basic and acidic residues" evidence="4">
    <location>
        <begin position="1253"/>
        <end position="1264"/>
    </location>
</feature>
<feature type="region of interest" description="Disordered" evidence="4">
    <location>
        <begin position="830"/>
        <end position="850"/>
    </location>
</feature>
<evidence type="ECO:0000313" key="6">
    <source>
        <dbReference type="EMBL" id="KAG9470144.1"/>
    </source>
</evidence>
<dbReference type="InterPro" id="IPR031211">
    <property type="entry name" value="Nestin"/>
</dbReference>
<comment type="caution">
    <text evidence="6">The sequence shown here is derived from an EMBL/GenBank/DDBJ whole genome shotgun (WGS) entry which is preliminary data.</text>
</comment>
<feature type="compositionally biased region" description="Basic and acidic residues" evidence="4">
    <location>
        <begin position="1822"/>
        <end position="1835"/>
    </location>
</feature>
<protein>
    <recommendedName>
        <fullName evidence="5">IF rod domain-containing protein</fullName>
    </recommendedName>
</protein>
<dbReference type="InterPro" id="IPR018039">
    <property type="entry name" value="IF_conserved"/>
</dbReference>
<proteinExistence type="predicted"/>
<feature type="compositionally biased region" description="Polar residues" evidence="4">
    <location>
        <begin position="1433"/>
        <end position="1451"/>
    </location>
</feature>
<feature type="compositionally biased region" description="Polar residues" evidence="4">
    <location>
        <begin position="931"/>
        <end position="944"/>
    </location>
</feature>
<feature type="compositionally biased region" description="Basic and acidic residues" evidence="4">
    <location>
        <begin position="431"/>
        <end position="446"/>
    </location>
</feature>
<feature type="compositionally biased region" description="Polar residues" evidence="4">
    <location>
        <begin position="1981"/>
        <end position="1992"/>
    </location>
</feature>
<dbReference type="PANTHER" id="PTHR47051">
    <property type="entry name" value="NESTIN"/>
    <property type="match status" value="1"/>
</dbReference>
<gene>
    <name evidence="6" type="ORF">GDO78_018757</name>
</gene>
<feature type="compositionally biased region" description="Polar residues" evidence="4">
    <location>
        <begin position="1328"/>
        <end position="1348"/>
    </location>
</feature>
<evidence type="ECO:0000259" key="5">
    <source>
        <dbReference type="PROSITE" id="PS51842"/>
    </source>
</evidence>
<keyword evidence="7" id="KW-1185">Reference proteome</keyword>
<feature type="compositionally biased region" description="Basic and acidic residues" evidence="4">
    <location>
        <begin position="1354"/>
        <end position="1381"/>
    </location>
</feature>
<feature type="compositionally biased region" description="Basic and acidic residues" evidence="4">
    <location>
        <begin position="2004"/>
        <end position="2022"/>
    </location>
</feature>
<feature type="compositionally biased region" description="Basic and acidic residues" evidence="4">
    <location>
        <begin position="830"/>
        <end position="843"/>
    </location>
</feature>
<feature type="compositionally biased region" description="Polar residues" evidence="4">
    <location>
        <begin position="1625"/>
        <end position="1635"/>
    </location>
</feature>
<dbReference type="GO" id="GO:0019215">
    <property type="term" value="F:intermediate filament binding"/>
    <property type="evidence" value="ECO:0007669"/>
    <property type="project" value="InterPro"/>
</dbReference>
<dbReference type="Gene3D" id="1.20.5.170">
    <property type="match status" value="1"/>
</dbReference>
<feature type="compositionally biased region" description="Basic and acidic residues" evidence="4">
    <location>
        <begin position="1613"/>
        <end position="1624"/>
    </location>
</feature>
<dbReference type="GO" id="GO:0005882">
    <property type="term" value="C:intermediate filament"/>
    <property type="evidence" value="ECO:0007669"/>
    <property type="project" value="UniProtKB-KW"/>
</dbReference>
<feature type="compositionally biased region" description="Basic and acidic residues" evidence="4">
    <location>
        <begin position="2050"/>
        <end position="2071"/>
    </location>
</feature>
<dbReference type="GO" id="GO:0030844">
    <property type="term" value="P:positive regulation of intermediate filament depolymerization"/>
    <property type="evidence" value="ECO:0007669"/>
    <property type="project" value="TreeGrafter"/>
</dbReference>
<feature type="coiled-coil region" evidence="3">
    <location>
        <begin position="20"/>
        <end position="54"/>
    </location>
</feature>
<feature type="compositionally biased region" description="Basic and acidic residues" evidence="4">
    <location>
        <begin position="1274"/>
        <end position="1296"/>
    </location>
</feature>
<evidence type="ECO:0000256" key="3">
    <source>
        <dbReference type="SAM" id="Coils"/>
    </source>
</evidence>
<reference evidence="6" key="1">
    <citation type="thesis" date="2020" institute="ProQuest LLC" country="789 East Eisenhower Parkway, Ann Arbor, MI, USA">
        <title>Comparative Genomics and Chromosome Evolution.</title>
        <authorList>
            <person name="Mudd A.B."/>
        </authorList>
    </citation>
    <scope>NUCLEOTIDE SEQUENCE</scope>
    <source>
        <strain evidence="6">HN-11 Male</strain>
        <tissue evidence="6">Kidney and liver</tissue>
    </source>
</reference>
<feature type="compositionally biased region" description="Low complexity" evidence="4">
    <location>
        <begin position="1677"/>
        <end position="1690"/>
    </location>
</feature>
<feature type="region of interest" description="Disordered" evidence="4">
    <location>
        <begin position="1801"/>
        <end position="1837"/>
    </location>
</feature>
<feature type="region of interest" description="Disordered" evidence="4">
    <location>
        <begin position="1227"/>
        <end position="1498"/>
    </location>
</feature>
<feature type="compositionally biased region" description="Basic and acidic residues" evidence="4">
    <location>
        <begin position="1957"/>
        <end position="1970"/>
    </location>
</feature>
<feature type="compositionally biased region" description="Basic and acidic residues" evidence="4">
    <location>
        <begin position="1723"/>
        <end position="1734"/>
    </location>
</feature>
<feature type="compositionally biased region" description="Acidic residues" evidence="4">
    <location>
        <begin position="1971"/>
        <end position="1980"/>
    </location>
</feature>
<feature type="compositionally biased region" description="Polar residues" evidence="4">
    <location>
        <begin position="1382"/>
        <end position="1392"/>
    </location>
</feature>
<dbReference type="SMART" id="SM01391">
    <property type="entry name" value="Filament"/>
    <property type="match status" value="1"/>
</dbReference>
<evidence type="ECO:0000256" key="1">
    <source>
        <dbReference type="ARBA" id="ARBA00022754"/>
    </source>
</evidence>
<dbReference type="OrthoDB" id="8886319at2759"/>
<evidence type="ECO:0000256" key="2">
    <source>
        <dbReference type="ARBA" id="ARBA00023054"/>
    </source>
</evidence>
<dbReference type="GO" id="GO:0031730">
    <property type="term" value="F:CCR5 chemokine receptor binding"/>
    <property type="evidence" value="ECO:0007669"/>
    <property type="project" value="TreeGrafter"/>
</dbReference>
<feature type="compositionally biased region" description="Basic and acidic residues" evidence="4">
    <location>
        <begin position="1175"/>
        <end position="1192"/>
    </location>
</feature>
<evidence type="ECO:0000256" key="4">
    <source>
        <dbReference type="SAM" id="MobiDB-lite"/>
    </source>
</evidence>
<feature type="region of interest" description="Disordered" evidence="4">
    <location>
        <begin position="418"/>
        <end position="456"/>
    </location>
</feature>
<keyword evidence="1" id="KW-0403">Intermediate filament</keyword>
<feature type="compositionally biased region" description="Acidic residues" evidence="4">
    <location>
        <begin position="1742"/>
        <end position="1754"/>
    </location>
</feature>
<feature type="compositionally biased region" description="Polar residues" evidence="4">
    <location>
        <begin position="2231"/>
        <end position="2246"/>
    </location>
</feature>